<dbReference type="GO" id="GO:0008360">
    <property type="term" value="P:regulation of cell shape"/>
    <property type="evidence" value="ECO:0007669"/>
    <property type="project" value="UniProtKB-KW"/>
</dbReference>
<keyword evidence="5" id="KW-0573">Peptidoglycan synthesis</keyword>
<name>A0A4S3MN42_9RHOB</name>
<evidence type="ECO:0000256" key="2">
    <source>
        <dbReference type="ARBA" id="ARBA00022729"/>
    </source>
</evidence>
<dbReference type="PRINTS" id="PR00725">
    <property type="entry name" value="DADACBPTASE1"/>
</dbReference>
<evidence type="ECO:0000256" key="8">
    <source>
        <dbReference type="PIRSR" id="PIRSR618044-2"/>
    </source>
</evidence>
<feature type="active site" description="Acyl-ester intermediate" evidence="7">
    <location>
        <position position="22"/>
    </location>
</feature>
<evidence type="ECO:0000256" key="4">
    <source>
        <dbReference type="ARBA" id="ARBA00022960"/>
    </source>
</evidence>
<dbReference type="Proteomes" id="UP000309450">
    <property type="component" value="Unassembled WGS sequence"/>
</dbReference>
<keyword evidence="11" id="KW-0645">Protease</keyword>
<dbReference type="InterPro" id="IPR012338">
    <property type="entry name" value="Beta-lactam/transpept-like"/>
</dbReference>
<dbReference type="Gene3D" id="3.40.710.10">
    <property type="entry name" value="DD-peptidase/beta-lactamase superfamily"/>
    <property type="match status" value="1"/>
</dbReference>
<evidence type="ECO:0000256" key="7">
    <source>
        <dbReference type="PIRSR" id="PIRSR618044-1"/>
    </source>
</evidence>
<evidence type="ECO:0000259" key="10">
    <source>
        <dbReference type="Pfam" id="PF00768"/>
    </source>
</evidence>
<keyword evidence="6" id="KW-0961">Cell wall biogenesis/degradation</keyword>
<comment type="similarity">
    <text evidence="1 9">Belongs to the peptidase S11 family.</text>
</comment>
<evidence type="ECO:0000313" key="11">
    <source>
        <dbReference type="EMBL" id="THD83828.1"/>
    </source>
</evidence>
<gene>
    <name evidence="11" type="ORF">E7811_09295</name>
</gene>
<proteinExistence type="inferred from homology"/>
<sequence>MDARTGEVLHAKNADTRLHPASLTKMMTLYIAFEAIERGEISLDTMVTVSKNAASEPPSRLGLKAGQKIALRHLIRAAAIKSANDAATAIGEAVGGSEAKFAARMNRTAKAIGMKNSTFKNAHGLTESGHLSTARDMSILGRRLFFDYPQYYNIFSRRTTDAGIAQVSNTNRRFLDAYEGADGIKTGYTQAAGFNLTASAQRGNKRIIATVFGGASTAARNAKMADLLDIGFRSAPNSAPVNEPAPPVYAADPEAEAIGQDVIASADSDSRSVGKTIRLVTAPTKSPRPQHRPTAVDPNAAAEVVVAMQDSIAGALAAAVEPETAAAEPGQPVAVTEVAGLSAAITPEPRPEALLEPATEAPAEAAVEVVPTELAEVPATAETPAPESPFAMASAETEALAAFDQADAANVQLAAMTVVSPRPEPKPEKLRQIIHTAAPMGPVLAEAPTPEPTAIVTRISTSGGRHWGVNVGRFTSRGQAERALMQTALAESATLNNGLQKVVQKGGKFDANYMGLTQEQADLACRRLQARGTQCFTIGP</sequence>
<evidence type="ECO:0000256" key="5">
    <source>
        <dbReference type="ARBA" id="ARBA00022984"/>
    </source>
</evidence>
<feature type="domain" description="Peptidase S11 D-alanyl-D-alanine carboxypeptidase A N-terminal" evidence="10">
    <location>
        <begin position="1"/>
        <end position="214"/>
    </location>
</feature>
<accession>A0A4S3MN42</accession>
<keyword evidence="3" id="KW-0378">Hydrolase</keyword>
<dbReference type="InterPro" id="IPR001967">
    <property type="entry name" value="Peptidase_S11_N"/>
</dbReference>
<keyword evidence="11" id="KW-0121">Carboxypeptidase</keyword>
<protein>
    <submittedName>
        <fullName evidence="11">D-alanyl-D-alanine carboxypeptidase</fullName>
    </submittedName>
</protein>
<dbReference type="OrthoDB" id="9795979at2"/>
<organism evidence="11 12">
    <name type="scientific">Aliigemmobacter aestuarii</name>
    <dbReference type="NCBI Taxonomy" id="1445661"/>
    <lineage>
        <taxon>Bacteria</taxon>
        <taxon>Pseudomonadati</taxon>
        <taxon>Pseudomonadota</taxon>
        <taxon>Alphaproteobacteria</taxon>
        <taxon>Rhodobacterales</taxon>
        <taxon>Paracoccaceae</taxon>
        <taxon>Aliigemmobacter</taxon>
    </lineage>
</organism>
<evidence type="ECO:0000313" key="12">
    <source>
        <dbReference type="Proteomes" id="UP000309450"/>
    </source>
</evidence>
<dbReference type="GO" id="GO:0009252">
    <property type="term" value="P:peptidoglycan biosynthetic process"/>
    <property type="evidence" value="ECO:0007669"/>
    <property type="project" value="UniProtKB-KW"/>
</dbReference>
<dbReference type="EMBL" id="SSND01000002">
    <property type="protein sequence ID" value="THD83828.1"/>
    <property type="molecule type" value="Genomic_DNA"/>
</dbReference>
<dbReference type="PANTHER" id="PTHR21581:SF6">
    <property type="entry name" value="TRAFFICKING PROTEIN PARTICLE COMPLEX SUBUNIT 12"/>
    <property type="match status" value="1"/>
</dbReference>
<evidence type="ECO:0000256" key="9">
    <source>
        <dbReference type="RuleBase" id="RU004016"/>
    </source>
</evidence>
<dbReference type="InterPro" id="IPR018044">
    <property type="entry name" value="Peptidase_S11"/>
</dbReference>
<keyword evidence="4" id="KW-0133">Cell shape</keyword>
<dbReference type="GO" id="GO:0009002">
    <property type="term" value="F:serine-type D-Ala-D-Ala carboxypeptidase activity"/>
    <property type="evidence" value="ECO:0007669"/>
    <property type="project" value="InterPro"/>
</dbReference>
<reference evidence="11 12" key="1">
    <citation type="submission" date="2019-04" db="EMBL/GenBank/DDBJ databases">
        <title>Draft genome sequence of Gemmobacter aestuarii sp. nov.</title>
        <authorList>
            <person name="Hameed A."/>
            <person name="Lin S.-Y."/>
            <person name="Shahina M."/>
            <person name="Lai W.-A."/>
            <person name="Young C.-C."/>
        </authorList>
    </citation>
    <scope>NUCLEOTIDE SEQUENCE [LARGE SCALE GENOMIC DNA]</scope>
    <source>
        <strain evidence="11 12">CC-PW-75</strain>
    </source>
</reference>
<dbReference type="GO" id="GO:0006508">
    <property type="term" value="P:proteolysis"/>
    <property type="evidence" value="ECO:0007669"/>
    <property type="project" value="InterPro"/>
</dbReference>
<dbReference type="GO" id="GO:0071555">
    <property type="term" value="P:cell wall organization"/>
    <property type="evidence" value="ECO:0007669"/>
    <property type="project" value="UniProtKB-KW"/>
</dbReference>
<evidence type="ECO:0000256" key="1">
    <source>
        <dbReference type="ARBA" id="ARBA00007164"/>
    </source>
</evidence>
<keyword evidence="12" id="KW-1185">Reference proteome</keyword>
<dbReference type="AlphaFoldDB" id="A0A4S3MN42"/>
<feature type="active site" description="Proton acceptor" evidence="7">
    <location>
        <position position="25"/>
    </location>
</feature>
<feature type="binding site" evidence="8">
    <location>
        <position position="185"/>
    </location>
    <ligand>
        <name>substrate</name>
    </ligand>
</feature>
<dbReference type="PANTHER" id="PTHR21581">
    <property type="entry name" value="D-ALANYL-D-ALANINE CARBOXYPEPTIDASE"/>
    <property type="match status" value="1"/>
</dbReference>
<feature type="active site" evidence="7">
    <location>
        <position position="82"/>
    </location>
</feature>
<evidence type="ECO:0000256" key="6">
    <source>
        <dbReference type="ARBA" id="ARBA00023316"/>
    </source>
</evidence>
<comment type="caution">
    <text evidence="11">The sequence shown here is derived from an EMBL/GenBank/DDBJ whole genome shotgun (WGS) entry which is preliminary data.</text>
</comment>
<evidence type="ECO:0000256" key="3">
    <source>
        <dbReference type="ARBA" id="ARBA00022801"/>
    </source>
</evidence>
<dbReference type="SUPFAM" id="SSF56601">
    <property type="entry name" value="beta-lactamase/transpeptidase-like"/>
    <property type="match status" value="1"/>
</dbReference>
<dbReference type="Pfam" id="PF00768">
    <property type="entry name" value="Peptidase_S11"/>
    <property type="match status" value="1"/>
</dbReference>
<keyword evidence="2" id="KW-0732">Signal</keyword>